<sequence>MSHQNEVSLIELFNVISSSNNHLVHSYLKIHDFEYNYELDQEQIKVSELNSYRNLLKHMVIELSPSQASGFYLGFKLKDQANTQFDLLKVANETVVNIEFKSDMPDKEILSQASEHHRILSMAFNRIIVLEHLATTDELFLYDSSKKKMVPMPYNSLKDIIPNDSTGLNKLTKMTRSDFLVAPYNEPQKFLKSAYQLTTNQNNIKSAIINSGKGMSMIKGGPGSGKTLLLVDIVRELQSEGLSIGMVMGAKPSSGQELLMETMGVSLYWYYNLSSLEPLLDKDVLVFDETQRITQNIIDEVKTLTSDKIVLFSIDQQQVVHPAEKDRKVQNQLEDIIDDKQIYELKQSVRINPELNSFYNRLLDKKYRGAQFSTFENAAIRYFNDENDARTYIQSKRDSGSVVIESDEYITQSTNKKTRKKQVQLSKNTKDVIGQEFRDVLLVFDQYVDYDEDGQLFVKNHGYYPYYDEKMIFQAITRASNSLEIVILNNLELYIAIQDLLTRSRDSHKKNLDKEIELKKQVQSLKSKVDQLEHQLAECKS</sequence>
<dbReference type="InterPro" id="IPR018647">
    <property type="entry name" value="SLFN_3-like_DNA/RNA_helicase"/>
</dbReference>
<organism evidence="2 3">
    <name type="scientific">Leuconostoc mesenteroides</name>
    <dbReference type="NCBI Taxonomy" id="1245"/>
    <lineage>
        <taxon>Bacteria</taxon>
        <taxon>Bacillati</taxon>
        <taxon>Bacillota</taxon>
        <taxon>Bacilli</taxon>
        <taxon>Lactobacillales</taxon>
        <taxon>Lactobacillaceae</taxon>
        <taxon>Leuconostoc</taxon>
    </lineage>
</organism>
<dbReference type="RefSeq" id="WP_059442546.1">
    <property type="nucleotide sequence ID" value="NZ_BCMP01000039.1"/>
</dbReference>
<dbReference type="SUPFAM" id="SSF52540">
    <property type="entry name" value="P-loop containing nucleoside triphosphate hydrolases"/>
    <property type="match status" value="1"/>
</dbReference>
<evidence type="ECO:0000313" key="2">
    <source>
        <dbReference type="EMBL" id="MQR26985.1"/>
    </source>
</evidence>
<dbReference type="Gene3D" id="3.40.50.300">
    <property type="entry name" value="P-loop containing nucleotide triphosphate hydrolases"/>
    <property type="match status" value="1"/>
</dbReference>
<comment type="caution">
    <text evidence="2">The sequence shown here is derived from an EMBL/GenBank/DDBJ whole genome shotgun (WGS) entry which is preliminary data.</text>
</comment>
<reference evidence="2 3" key="1">
    <citation type="submission" date="2019-10" db="EMBL/GenBank/DDBJ databases">
        <title>WGS of Leuconostoc mesenteroides.</title>
        <authorList>
            <person name="Melo Bolivar J."/>
            <person name="Marino-Ramirez L."/>
            <person name="Villamil Diaz L.M."/>
        </authorList>
    </citation>
    <scope>NUCLEOTIDE SEQUENCE [LARGE SCALE GENOMIC DNA]</scope>
    <source>
        <strain evidence="2 3">M11</strain>
    </source>
</reference>
<feature type="domain" description="Schlafen group 3-like DNA/RNA helicase" evidence="1">
    <location>
        <begin position="215"/>
        <end position="424"/>
    </location>
</feature>
<dbReference type="EMBL" id="WIPA01000008">
    <property type="protein sequence ID" value="MQR26985.1"/>
    <property type="molecule type" value="Genomic_DNA"/>
</dbReference>
<proteinExistence type="predicted"/>
<dbReference type="Pfam" id="PF09848">
    <property type="entry name" value="SLFN-g3_helicase"/>
    <property type="match status" value="1"/>
</dbReference>
<dbReference type="InterPro" id="IPR027417">
    <property type="entry name" value="P-loop_NTPase"/>
</dbReference>
<dbReference type="AlphaFoldDB" id="A0A843Z2L3"/>
<evidence type="ECO:0000313" key="3">
    <source>
        <dbReference type="Proteomes" id="UP000469952"/>
    </source>
</evidence>
<protein>
    <submittedName>
        <fullName evidence="2">DUF2075 domain-containing protein</fullName>
    </submittedName>
</protein>
<dbReference type="Proteomes" id="UP000469952">
    <property type="component" value="Unassembled WGS sequence"/>
</dbReference>
<accession>A0A843Z2L3</accession>
<evidence type="ECO:0000259" key="1">
    <source>
        <dbReference type="Pfam" id="PF09848"/>
    </source>
</evidence>
<name>A0A843Z2L3_LEUME</name>
<gene>
    <name evidence="2" type="ORF">GFV13_06830</name>
</gene>